<dbReference type="PANTHER" id="PTHR38797:SF4">
    <property type="entry name" value="NUCLEAR PORE COMPLEX PROTEIN NUP85"/>
    <property type="match status" value="1"/>
</dbReference>
<evidence type="ECO:0000313" key="1">
    <source>
        <dbReference type="EMBL" id="MBB5069672.1"/>
    </source>
</evidence>
<name>A0A840NKL4_9PSEU</name>
<keyword evidence="2" id="KW-1185">Reference proteome</keyword>
<sequence>MDHDTASRHYRALIDDHLRAPAPESAASLFIEPFRTALVVEGAEDSAIEGMLWAAWGPVVQAARRSRAAQRDLLDLLDAIRRRAPLTRDDGDRCVIWGDQVVLTDLPCFGAQLRETWDLDETGSEQQVNLNAFAARLTAAGIDFSRYAIWTLREHLEDTTPAADLGAVLAWLGHCGPTLAQLSLRPDPPPDRGPARVGPLGRAAGVDAGGFSRTRWAFWRGRLTELARGDGAVAEQARTALRHMPPLETTT</sequence>
<dbReference type="Proteomes" id="UP000580474">
    <property type="component" value="Unassembled WGS sequence"/>
</dbReference>
<protein>
    <submittedName>
        <fullName evidence="1">Uncharacterized protein</fullName>
    </submittedName>
</protein>
<dbReference type="PANTHER" id="PTHR38797">
    <property type="entry name" value="NUCLEAR PORE COMPLEX PROTEIN NUP85-RELATED"/>
    <property type="match status" value="1"/>
</dbReference>
<dbReference type="EMBL" id="JACHIV010000001">
    <property type="protein sequence ID" value="MBB5069672.1"/>
    <property type="molecule type" value="Genomic_DNA"/>
</dbReference>
<dbReference type="InterPro" id="IPR053204">
    <property type="entry name" value="Oxopyrrolidines_Biosynth-assoc"/>
</dbReference>
<dbReference type="RefSeq" id="WP_184479327.1">
    <property type="nucleotide sequence ID" value="NZ_JACHIV010000001.1"/>
</dbReference>
<dbReference type="Pfam" id="PF12311">
    <property type="entry name" value="DUF3632"/>
    <property type="match status" value="1"/>
</dbReference>
<evidence type="ECO:0000313" key="2">
    <source>
        <dbReference type="Proteomes" id="UP000580474"/>
    </source>
</evidence>
<accession>A0A840NKL4</accession>
<reference evidence="1 2" key="1">
    <citation type="submission" date="2020-08" db="EMBL/GenBank/DDBJ databases">
        <title>Sequencing the genomes of 1000 actinobacteria strains.</title>
        <authorList>
            <person name="Klenk H.-P."/>
        </authorList>
    </citation>
    <scope>NUCLEOTIDE SEQUENCE [LARGE SCALE GENOMIC DNA]</scope>
    <source>
        <strain evidence="1 2">DSM 45582</strain>
    </source>
</reference>
<gene>
    <name evidence="1" type="ORF">BJ969_002760</name>
</gene>
<comment type="caution">
    <text evidence="1">The sequence shown here is derived from an EMBL/GenBank/DDBJ whole genome shotgun (WGS) entry which is preliminary data.</text>
</comment>
<dbReference type="InterPro" id="IPR022085">
    <property type="entry name" value="OpdG"/>
</dbReference>
<organism evidence="1 2">
    <name type="scientific">Saccharopolyspora gloriosae</name>
    <dbReference type="NCBI Taxonomy" id="455344"/>
    <lineage>
        <taxon>Bacteria</taxon>
        <taxon>Bacillati</taxon>
        <taxon>Actinomycetota</taxon>
        <taxon>Actinomycetes</taxon>
        <taxon>Pseudonocardiales</taxon>
        <taxon>Pseudonocardiaceae</taxon>
        <taxon>Saccharopolyspora</taxon>
    </lineage>
</organism>
<proteinExistence type="predicted"/>
<dbReference type="AlphaFoldDB" id="A0A840NKL4"/>